<evidence type="ECO:0000313" key="2">
    <source>
        <dbReference type="Proteomes" id="UP000323225"/>
    </source>
</evidence>
<accession>A0A5B1C2A0</accession>
<comment type="caution">
    <text evidence="1">The sequence shown here is derived from an EMBL/GenBank/DDBJ whole genome shotgun (WGS) entry which is preliminary data.</text>
</comment>
<dbReference type="AlphaFoldDB" id="A0A5B1C2A0"/>
<organism evidence="1 2">
    <name type="scientific">Vibrio cholerae</name>
    <dbReference type="NCBI Taxonomy" id="666"/>
    <lineage>
        <taxon>Bacteria</taxon>
        <taxon>Pseudomonadati</taxon>
        <taxon>Pseudomonadota</taxon>
        <taxon>Gammaproteobacteria</taxon>
        <taxon>Vibrionales</taxon>
        <taxon>Vibrionaceae</taxon>
        <taxon>Vibrio</taxon>
    </lineage>
</organism>
<reference evidence="1 2" key="1">
    <citation type="submission" date="2019-09" db="EMBL/GenBank/DDBJ databases">
        <authorList>
            <person name="Kritzky A."/>
            <person name="Schelkanova E.Y."/>
            <person name="Alkhova Z.V."/>
            <person name="Smirnova N.I."/>
        </authorList>
    </citation>
    <scope>NUCLEOTIDE SEQUENCE [LARGE SCALE GENOMIC DNA]</scope>
    <source>
        <strain evidence="1 2">M1526</strain>
    </source>
</reference>
<dbReference type="Proteomes" id="UP000323225">
    <property type="component" value="Unassembled WGS sequence"/>
</dbReference>
<evidence type="ECO:0000313" key="1">
    <source>
        <dbReference type="EMBL" id="KAA1253604.1"/>
    </source>
</evidence>
<gene>
    <name evidence="1" type="ORF">F0M16_16065</name>
</gene>
<dbReference type="EMBL" id="VUAA01000019">
    <property type="protein sequence ID" value="KAA1253604.1"/>
    <property type="molecule type" value="Genomic_DNA"/>
</dbReference>
<proteinExistence type="predicted"/>
<name>A0A5B1C2A0_VIBCL</name>
<evidence type="ECO:0008006" key="3">
    <source>
        <dbReference type="Google" id="ProtNLM"/>
    </source>
</evidence>
<protein>
    <recommendedName>
        <fullName evidence="3">Prolyl 4-hydroxylase alpha subunit Fe(2+) 2OG dioxygenase domain-containing protein</fullName>
    </recommendedName>
</protein>
<sequence>MNTEEFGKITHLTPGRVFDSNSYWFRGGSFLKMDNCLYKEFEKALSEVKWVQDPAKVYNEIPEHIKLPESEIPKNLTRSQTRDLLNAHAKKNFPEELKGSIENLLLSYQTEELQSLYNFQIVFADLWNGSEGCPWHWDGTDGGDALILAYFSDHKKWKPELGGQLEIGKNLCSDSMYLSKIGEVESYGFVPPQQRSFIIVNNKNPYFIHRCNKLIDPKIRRMTLTLGLKFVVKDDWSQPSKVIW</sequence>